<evidence type="ECO:0000313" key="1">
    <source>
        <dbReference type="EMBL" id="MED6175501.1"/>
    </source>
</evidence>
<evidence type="ECO:0008006" key="3">
    <source>
        <dbReference type="Google" id="ProtNLM"/>
    </source>
</evidence>
<gene>
    <name evidence="1" type="ORF">PIB30_078948</name>
</gene>
<dbReference type="Proteomes" id="UP001341840">
    <property type="component" value="Unassembled WGS sequence"/>
</dbReference>
<name>A0ABU6VPG0_9FABA</name>
<sequence>MHLKRAKDQVNSSFDHFGMKDSRAIGSWIMRFDAQVGTRKALKMLFLRNNKGKIEMVGSKNGNIAVRYVHDGRPPNLIVWNPTTSRVSRIDDPMMHVGSFGICAYVFVYIPDTLDYVWLYIYKKSIIDQNCWINTYSNVDDQWGRETICQPFVQILDPKYVVINGVVYWINWNNQGLYRCLLWKIEEVDGNRSWRLWIDYRGVGSAEYPECFSGGDLITV</sequence>
<protein>
    <recommendedName>
        <fullName evidence="3">F-box associated domain-containing protein</fullName>
    </recommendedName>
</protein>
<proteinExistence type="predicted"/>
<organism evidence="1 2">
    <name type="scientific">Stylosanthes scabra</name>
    <dbReference type="NCBI Taxonomy" id="79078"/>
    <lineage>
        <taxon>Eukaryota</taxon>
        <taxon>Viridiplantae</taxon>
        <taxon>Streptophyta</taxon>
        <taxon>Embryophyta</taxon>
        <taxon>Tracheophyta</taxon>
        <taxon>Spermatophyta</taxon>
        <taxon>Magnoliopsida</taxon>
        <taxon>eudicotyledons</taxon>
        <taxon>Gunneridae</taxon>
        <taxon>Pentapetalae</taxon>
        <taxon>rosids</taxon>
        <taxon>fabids</taxon>
        <taxon>Fabales</taxon>
        <taxon>Fabaceae</taxon>
        <taxon>Papilionoideae</taxon>
        <taxon>50 kb inversion clade</taxon>
        <taxon>dalbergioids sensu lato</taxon>
        <taxon>Dalbergieae</taxon>
        <taxon>Pterocarpus clade</taxon>
        <taxon>Stylosanthes</taxon>
    </lineage>
</organism>
<dbReference type="EMBL" id="JASCZI010152140">
    <property type="protein sequence ID" value="MED6175501.1"/>
    <property type="molecule type" value="Genomic_DNA"/>
</dbReference>
<reference evidence="1 2" key="1">
    <citation type="journal article" date="2023" name="Plants (Basel)">
        <title>Bridging the Gap: Combining Genomics and Transcriptomics Approaches to Understand Stylosanthes scabra, an Orphan Legume from the Brazilian Caatinga.</title>
        <authorList>
            <person name="Ferreira-Neto J.R.C."/>
            <person name="da Silva M.D."/>
            <person name="Binneck E."/>
            <person name="de Melo N.F."/>
            <person name="da Silva R.H."/>
            <person name="de Melo A.L.T.M."/>
            <person name="Pandolfi V."/>
            <person name="Bustamante F.O."/>
            <person name="Brasileiro-Vidal A.C."/>
            <person name="Benko-Iseppon A.M."/>
        </authorList>
    </citation>
    <scope>NUCLEOTIDE SEQUENCE [LARGE SCALE GENOMIC DNA]</scope>
    <source>
        <tissue evidence="1">Leaves</tissue>
    </source>
</reference>
<accession>A0ABU6VPG0</accession>
<comment type="caution">
    <text evidence="1">The sequence shown here is derived from an EMBL/GenBank/DDBJ whole genome shotgun (WGS) entry which is preliminary data.</text>
</comment>
<keyword evidence="2" id="KW-1185">Reference proteome</keyword>
<evidence type="ECO:0000313" key="2">
    <source>
        <dbReference type="Proteomes" id="UP001341840"/>
    </source>
</evidence>